<dbReference type="OrthoDB" id="6500128at2759"/>
<feature type="transmembrane region" description="Helical" evidence="6">
    <location>
        <begin position="20"/>
        <end position="44"/>
    </location>
</feature>
<evidence type="ECO:0000313" key="9">
    <source>
        <dbReference type="Proteomes" id="UP000708208"/>
    </source>
</evidence>
<evidence type="ECO:0000256" key="2">
    <source>
        <dbReference type="ARBA" id="ARBA00022741"/>
    </source>
</evidence>
<dbReference type="EMBL" id="CAJVCH010552588">
    <property type="protein sequence ID" value="CAG7829718.1"/>
    <property type="molecule type" value="Genomic_DNA"/>
</dbReference>
<organism evidence="8 9">
    <name type="scientific">Allacma fusca</name>
    <dbReference type="NCBI Taxonomy" id="39272"/>
    <lineage>
        <taxon>Eukaryota</taxon>
        <taxon>Metazoa</taxon>
        <taxon>Ecdysozoa</taxon>
        <taxon>Arthropoda</taxon>
        <taxon>Hexapoda</taxon>
        <taxon>Collembola</taxon>
        <taxon>Symphypleona</taxon>
        <taxon>Sminthuridae</taxon>
        <taxon>Allacma</taxon>
    </lineage>
</organism>
<evidence type="ECO:0000313" key="8">
    <source>
        <dbReference type="EMBL" id="CAG7829718.1"/>
    </source>
</evidence>
<feature type="transmembrane region" description="Helical" evidence="6">
    <location>
        <begin position="50"/>
        <end position="70"/>
    </location>
</feature>
<dbReference type="AlphaFoldDB" id="A0A8J2LDT9"/>
<dbReference type="GO" id="GO:0140359">
    <property type="term" value="F:ABC-type transporter activity"/>
    <property type="evidence" value="ECO:0007669"/>
    <property type="project" value="InterPro"/>
</dbReference>
<keyword evidence="4 6" id="KW-1133">Transmembrane helix</keyword>
<dbReference type="PANTHER" id="PTHR24223:SF447">
    <property type="entry name" value="MULTIDRUG RESISTANCE-ASSOCIATED PROTEIN 5"/>
    <property type="match status" value="1"/>
</dbReference>
<dbReference type="GO" id="GO:0005524">
    <property type="term" value="F:ATP binding"/>
    <property type="evidence" value="ECO:0007669"/>
    <property type="project" value="UniProtKB-KW"/>
</dbReference>
<evidence type="ECO:0000259" key="7">
    <source>
        <dbReference type="PROSITE" id="PS50929"/>
    </source>
</evidence>
<accession>A0A8J2LDT9</accession>
<evidence type="ECO:0000256" key="4">
    <source>
        <dbReference type="ARBA" id="ARBA00022989"/>
    </source>
</evidence>
<keyword evidence="3" id="KW-0067">ATP-binding</keyword>
<feature type="domain" description="ABC transmembrane type-1" evidence="7">
    <location>
        <begin position="1"/>
        <end position="109"/>
    </location>
</feature>
<dbReference type="InterPro" id="IPR050173">
    <property type="entry name" value="ABC_transporter_C-like"/>
</dbReference>
<dbReference type="PROSITE" id="PS50929">
    <property type="entry name" value="ABC_TM1F"/>
    <property type="match status" value="1"/>
</dbReference>
<dbReference type="Pfam" id="PF00664">
    <property type="entry name" value="ABC_membrane"/>
    <property type="match status" value="1"/>
</dbReference>
<evidence type="ECO:0000256" key="1">
    <source>
        <dbReference type="ARBA" id="ARBA00022692"/>
    </source>
</evidence>
<comment type="caution">
    <text evidence="8">The sequence shown here is derived from an EMBL/GenBank/DDBJ whole genome shotgun (WGS) entry which is preliminary data.</text>
</comment>
<name>A0A8J2LDT9_9HEXA</name>
<evidence type="ECO:0000256" key="6">
    <source>
        <dbReference type="SAM" id="Phobius"/>
    </source>
</evidence>
<gene>
    <name evidence="8" type="ORF">AFUS01_LOCUS39563</name>
</gene>
<dbReference type="InterPro" id="IPR011527">
    <property type="entry name" value="ABC1_TM_dom"/>
</dbReference>
<evidence type="ECO:0000256" key="3">
    <source>
        <dbReference type="ARBA" id="ARBA00022840"/>
    </source>
</evidence>
<keyword evidence="9" id="KW-1185">Reference proteome</keyword>
<protein>
    <recommendedName>
        <fullName evidence="7">ABC transmembrane type-1 domain-containing protein</fullName>
    </recommendedName>
</protein>
<dbReference type="GO" id="GO:0016020">
    <property type="term" value="C:membrane"/>
    <property type="evidence" value="ECO:0007669"/>
    <property type="project" value="InterPro"/>
</dbReference>
<evidence type="ECO:0000256" key="5">
    <source>
        <dbReference type="ARBA" id="ARBA00023136"/>
    </source>
</evidence>
<dbReference type="Proteomes" id="UP000708208">
    <property type="component" value="Unassembled WGS sequence"/>
</dbReference>
<feature type="non-terminal residue" evidence="8">
    <location>
        <position position="1"/>
    </location>
</feature>
<dbReference type="PANTHER" id="PTHR24223">
    <property type="entry name" value="ATP-BINDING CASSETTE SUB-FAMILY C"/>
    <property type="match status" value="1"/>
</dbReference>
<keyword evidence="2" id="KW-0547">Nucleotide-binding</keyword>
<reference evidence="8" key="1">
    <citation type="submission" date="2021-06" db="EMBL/GenBank/DDBJ databases">
        <authorList>
            <person name="Hodson N. C."/>
            <person name="Mongue J. A."/>
            <person name="Jaron S. K."/>
        </authorList>
    </citation>
    <scope>NUCLEOTIDE SEQUENCE</scope>
</reference>
<sequence length="109" mass="12179">MSDKNAAKIVNLISSDCHTIYEVVVSTQVAIGGPIILTLGAIYICYELGFISLVGMAVFPASYPIQWLLAKASANMRKKSINVRDTRIMYLTQALHSLKFLKMFAWEKH</sequence>
<keyword evidence="5 6" id="KW-0472">Membrane</keyword>
<keyword evidence="1 6" id="KW-0812">Transmembrane</keyword>
<proteinExistence type="predicted"/>